<evidence type="ECO:0000256" key="5">
    <source>
        <dbReference type="ARBA" id="ARBA00022827"/>
    </source>
</evidence>
<evidence type="ECO:0000256" key="2">
    <source>
        <dbReference type="ARBA" id="ARBA00004253"/>
    </source>
</evidence>
<dbReference type="InterPro" id="IPR023209">
    <property type="entry name" value="DAO"/>
</dbReference>
<dbReference type="GO" id="GO:0019478">
    <property type="term" value="P:D-amino acid catabolic process"/>
    <property type="evidence" value="ECO:0007669"/>
    <property type="project" value="TreeGrafter"/>
</dbReference>
<dbReference type="PIRSF" id="PIRSF000189">
    <property type="entry name" value="D-aa_oxidase"/>
    <property type="match status" value="1"/>
</dbReference>
<dbReference type="OrthoDB" id="2015447at2759"/>
<dbReference type="Proteomes" id="UP000549394">
    <property type="component" value="Unassembled WGS sequence"/>
</dbReference>
<dbReference type="PANTHER" id="PTHR11530:SF11">
    <property type="entry name" value="D-ASPARTATE OXIDASE"/>
    <property type="match status" value="1"/>
</dbReference>
<dbReference type="Gene3D" id="3.40.50.720">
    <property type="entry name" value="NAD(P)-binding Rossmann-like Domain"/>
    <property type="match status" value="1"/>
</dbReference>
<protein>
    <submittedName>
        <fullName evidence="9">DgyrCDS7285</fullName>
    </submittedName>
</protein>
<sequence length="340" mass="38097">MERRGNLKVKVIGAGVIGLSTALRIQQILPHAKVTVLADKFGLETTSDGAAGIYRPTLSLMKGNDLNKVKRWCKDSWNRYDQLARSKEAREAGLSTISGYHFYDEEYAKNYDFFYKDIVYQFRQCTPKEMSMFGNSQPCGVAYTTNLIECRWYLPFLAKQFTANGGKIVKRRLSSLSEVADDSDIIVNCSGFGSRDLIGDKTMVPIRGQMIRAKAPWIKNFVFSGHTSWVIPGRETVIVGGTRQVNDTDFTIRAEDTDSLWENGVKLVPSLAGGQKEWVWVGFRPHRSPIRLERDTYKHGNKQIPLIHNYGHGGNGVSLSWGCAIEAAELVANCVTESKL</sequence>
<comment type="cofactor">
    <cofactor evidence="1 7">
        <name>FAD</name>
        <dbReference type="ChEBI" id="CHEBI:57692"/>
    </cofactor>
</comment>
<proteinExistence type="inferred from homology"/>
<evidence type="ECO:0000256" key="7">
    <source>
        <dbReference type="PIRSR" id="PIRSR000189-1"/>
    </source>
</evidence>
<dbReference type="Gene3D" id="3.30.9.10">
    <property type="entry name" value="D-Amino Acid Oxidase, subunit A, domain 2"/>
    <property type="match status" value="1"/>
</dbReference>
<feature type="binding site" evidence="7">
    <location>
        <position position="314"/>
    </location>
    <ligand>
        <name>D-dopa</name>
        <dbReference type="ChEBI" id="CHEBI:149689"/>
    </ligand>
</feature>
<name>A0A7I8VSA0_9ANNE</name>
<keyword evidence="6" id="KW-0560">Oxidoreductase</keyword>
<dbReference type="AlphaFoldDB" id="A0A7I8VSA0"/>
<keyword evidence="5 7" id="KW-0274">FAD</keyword>
<dbReference type="InterPro" id="IPR006076">
    <property type="entry name" value="FAD-dep_OxRdtase"/>
</dbReference>
<evidence type="ECO:0000256" key="1">
    <source>
        <dbReference type="ARBA" id="ARBA00001974"/>
    </source>
</evidence>
<dbReference type="PANTHER" id="PTHR11530">
    <property type="entry name" value="D-AMINO ACID OXIDASE"/>
    <property type="match status" value="1"/>
</dbReference>
<keyword evidence="4" id="KW-0285">Flavoprotein</keyword>
<dbReference type="SUPFAM" id="SSF51971">
    <property type="entry name" value="Nucleotide-binding domain"/>
    <property type="match status" value="1"/>
</dbReference>
<dbReference type="Pfam" id="PF01266">
    <property type="entry name" value="DAO"/>
    <property type="match status" value="1"/>
</dbReference>
<keyword evidence="10" id="KW-1185">Reference proteome</keyword>
<evidence type="ECO:0000256" key="6">
    <source>
        <dbReference type="ARBA" id="ARBA00023002"/>
    </source>
</evidence>
<evidence type="ECO:0000259" key="8">
    <source>
        <dbReference type="Pfam" id="PF01266"/>
    </source>
</evidence>
<dbReference type="GO" id="GO:0005782">
    <property type="term" value="C:peroxisomal matrix"/>
    <property type="evidence" value="ECO:0007669"/>
    <property type="project" value="UniProtKB-SubCell"/>
</dbReference>
<accession>A0A7I8VSA0</accession>
<dbReference type="SUPFAM" id="SSF54373">
    <property type="entry name" value="FAD-linked reductases, C-terminal domain"/>
    <property type="match status" value="1"/>
</dbReference>
<feature type="binding site" evidence="7">
    <location>
        <begin position="46"/>
        <end position="47"/>
    </location>
    <ligand>
        <name>FAD</name>
        <dbReference type="ChEBI" id="CHEBI:57692"/>
    </ligand>
</feature>
<organism evidence="9 10">
    <name type="scientific">Dimorphilus gyrociliatus</name>
    <dbReference type="NCBI Taxonomy" id="2664684"/>
    <lineage>
        <taxon>Eukaryota</taxon>
        <taxon>Metazoa</taxon>
        <taxon>Spiralia</taxon>
        <taxon>Lophotrochozoa</taxon>
        <taxon>Annelida</taxon>
        <taxon>Polychaeta</taxon>
        <taxon>Polychaeta incertae sedis</taxon>
        <taxon>Dinophilidae</taxon>
        <taxon>Dimorphilus</taxon>
    </lineage>
</organism>
<evidence type="ECO:0000256" key="3">
    <source>
        <dbReference type="ARBA" id="ARBA00006730"/>
    </source>
</evidence>
<evidence type="ECO:0000313" key="10">
    <source>
        <dbReference type="Proteomes" id="UP000549394"/>
    </source>
</evidence>
<dbReference type="GO" id="GO:0003884">
    <property type="term" value="F:D-amino-acid oxidase activity"/>
    <property type="evidence" value="ECO:0007669"/>
    <property type="project" value="InterPro"/>
</dbReference>
<feature type="domain" description="FAD dependent oxidoreductase" evidence="8">
    <location>
        <begin position="9"/>
        <end position="330"/>
    </location>
</feature>
<comment type="similarity">
    <text evidence="3">Belongs to the DAMOX/DASOX family.</text>
</comment>
<comment type="subcellular location">
    <subcellularLocation>
        <location evidence="2">Peroxisome matrix</location>
    </subcellularLocation>
</comment>
<gene>
    <name evidence="9" type="ORF">DGYR_LOCUS6952</name>
</gene>
<evidence type="ECO:0000256" key="4">
    <source>
        <dbReference type="ARBA" id="ARBA00022630"/>
    </source>
</evidence>
<comment type="caution">
    <text evidence="9">The sequence shown here is derived from an EMBL/GenBank/DDBJ whole genome shotgun (WGS) entry which is preliminary data.</text>
</comment>
<feature type="binding site" evidence="7">
    <location>
        <position position="284"/>
    </location>
    <ligand>
        <name>D-dopa</name>
        <dbReference type="ChEBI" id="CHEBI:149689"/>
    </ligand>
</feature>
<dbReference type="EMBL" id="CAJFCJ010000009">
    <property type="protein sequence ID" value="CAD5118599.1"/>
    <property type="molecule type" value="Genomic_DNA"/>
</dbReference>
<dbReference type="InterPro" id="IPR006181">
    <property type="entry name" value="D-amino_acid_oxidase_CS"/>
</dbReference>
<dbReference type="PROSITE" id="PS00677">
    <property type="entry name" value="DAO"/>
    <property type="match status" value="1"/>
</dbReference>
<dbReference type="GO" id="GO:0071949">
    <property type="term" value="F:FAD binding"/>
    <property type="evidence" value="ECO:0007669"/>
    <property type="project" value="InterPro"/>
</dbReference>
<evidence type="ECO:0000313" key="9">
    <source>
        <dbReference type="EMBL" id="CAD5118599.1"/>
    </source>
</evidence>
<reference evidence="9 10" key="1">
    <citation type="submission" date="2020-08" db="EMBL/GenBank/DDBJ databases">
        <authorList>
            <person name="Hejnol A."/>
        </authorList>
    </citation>
    <scope>NUCLEOTIDE SEQUENCE [LARGE SCALE GENOMIC DNA]</scope>
</reference>